<dbReference type="InterPro" id="IPR050117">
    <property type="entry name" value="MAPK"/>
</dbReference>
<protein>
    <recommendedName>
        <fullName evidence="11">Stress-activated protein kinase JNK</fullName>
        <ecNumber evidence="11">2.7.11.24</ecNumber>
    </recommendedName>
</protein>
<keyword evidence="11" id="KW-0460">Magnesium</keyword>
<reference evidence="13 14" key="1">
    <citation type="journal article" date="2023" name="BMC Biol.">
        <title>The compact genome of the sponge Oopsacas minuta (Hexactinellida) is lacking key metazoan core genes.</title>
        <authorList>
            <person name="Santini S."/>
            <person name="Schenkelaars Q."/>
            <person name="Jourda C."/>
            <person name="Duchesne M."/>
            <person name="Belahbib H."/>
            <person name="Rocher C."/>
            <person name="Selva M."/>
            <person name="Riesgo A."/>
            <person name="Vervoort M."/>
            <person name="Leys S.P."/>
            <person name="Kodjabachian L."/>
            <person name="Le Bivic A."/>
            <person name="Borchiellini C."/>
            <person name="Claverie J.M."/>
            <person name="Renard E."/>
        </authorList>
    </citation>
    <scope>NUCLEOTIDE SEQUENCE [LARGE SCALE GENOMIC DNA]</scope>
    <source>
        <strain evidence="13">SPO-2</strain>
    </source>
</reference>
<dbReference type="Pfam" id="PF00069">
    <property type="entry name" value="Pkinase"/>
    <property type="match status" value="1"/>
</dbReference>
<keyword evidence="5 11" id="KW-0808">Transferase</keyword>
<name>A0AAV7JRA7_9METZ</name>
<dbReference type="GO" id="GO:0005524">
    <property type="term" value="F:ATP binding"/>
    <property type="evidence" value="ECO:0007669"/>
    <property type="project" value="UniProtKB-UniRule"/>
</dbReference>
<evidence type="ECO:0000256" key="5">
    <source>
        <dbReference type="ARBA" id="ARBA00022679"/>
    </source>
</evidence>
<organism evidence="13 14">
    <name type="scientific">Oopsacas minuta</name>
    <dbReference type="NCBI Taxonomy" id="111878"/>
    <lineage>
        <taxon>Eukaryota</taxon>
        <taxon>Metazoa</taxon>
        <taxon>Porifera</taxon>
        <taxon>Hexactinellida</taxon>
        <taxon>Hexasterophora</taxon>
        <taxon>Lyssacinosida</taxon>
        <taxon>Leucopsacidae</taxon>
        <taxon>Oopsacas</taxon>
    </lineage>
</organism>
<evidence type="ECO:0000256" key="10">
    <source>
        <dbReference type="ARBA" id="ARBA00048312"/>
    </source>
</evidence>
<dbReference type="InterPro" id="IPR008271">
    <property type="entry name" value="Ser/Thr_kinase_AS"/>
</dbReference>
<comment type="cofactor">
    <cofactor evidence="1 11">
        <name>Mg(2+)</name>
        <dbReference type="ChEBI" id="CHEBI:18420"/>
    </cofactor>
</comment>
<dbReference type="InterPro" id="IPR008351">
    <property type="entry name" value="MAPK_JNK"/>
</dbReference>
<evidence type="ECO:0000256" key="7">
    <source>
        <dbReference type="ARBA" id="ARBA00022777"/>
    </source>
</evidence>
<dbReference type="InterPro" id="IPR011009">
    <property type="entry name" value="Kinase-like_dom_sf"/>
</dbReference>
<dbReference type="AlphaFoldDB" id="A0AAV7JRA7"/>
<comment type="subcellular location">
    <subcellularLocation>
        <location evidence="11">Cytoplasm</location>
    </subcellularLocation>
</comment>
<sequence>MAGKIITHAQYNTNRVEEYYKHIVNKEEFILPRRYQKPKRIGIGAQGTVCSAYDLSRNNEKVAIKKLTKAFSKNHDAKRAYREIFLMKRMKHPSIINLLNLFTPCQTIDNFNHIYVTMECLDANLNQLKSMLLDHPRIQFIGYQMLSAVNYLHKCGVAHRDLKPSNIVINSHCVIKLLDFGLARSMLDLDHKPNPILTPYVVTRYYRAPEIILSIPYGVEVDLWSVGCILAELITKHPLMPGENLVDQWDKVCDIVGTPPLKFFDKVLAEDVKCYCLHRPRKAAINFNEKFPDQLFGGDPGIEHEHNCHLARHIISKLLIIDPADRISVEEALQHEYFSFFFDPSSLTPDYTGPFPEARFETGGTIEDWKYLIWEEIHSFVPED</sequence>
<evidence type="ECO:0000256" key="2">
    <source>
        <dbReference type="ARBA" id="ARBA00008832"/>
    </source>
</evidence>
<comment type="caution">
    <text evidence="13">The sequence shown here is derived from an EMBL/GenBank/DDBJ whole genome shotgun (WGS) entry which is preliminary data.</text>
</comment>
<dbReference type="PANTHER" id="PTHR24055">
    <property type="entry name" value="MITOGEN-ACTIVATED PROTEIN KINASE"/>
    <property type="match status" value="1"/>
</dbReference>
<keyword evidence="6 11" id="KW-0547">Nucleotide-binding</keyword>
<feature type="domain" description="Protein kinase" evidence="12">
    <location>
        <begin position="35"/>
        <end position="338"/>
    </location>
</feature>
<dbReference type="Gene3D" id="1.10.510.10">
    <property type="entry name" value="Transferase(Phosphotransferase) domain 1"/>
    <property type="match status" value="1"/>
</dbReference>
<dbReference type="SUPFAM" id="SSF56112">
    <property type="entry name" value="Protein kinase-like (PK-like)"/>
    <property type="match status" value="1"/>
</dbReference>
<gene>
    <name evidence="13" type="ORF">LOD99_5557</name>
</gene>
<keyword evidence="3 11" id="KW-0723">Serine/threonine-protein kinase</keyword>
<evidence type="ECO:0000256" key="6">
    <source>
        <dbReference type="ARBA" id="ARBA00022741"/>
    </source>
</evidence>
<dbReference type="FunFam" id="1.10.510.10:FF:000624">
    <property type="entry name" value="Mitogen-activated protein kinase"/>
    <property type="match status" value="1"/>
</dbReference>
<dbReference type="PROSITE" id="PS01351">
    <property type="entry name" value="MAPK"/>
    <property type="match status" value="1"/>
</dbReference>
<comment type="similarity">
    <text evidence="2 11">Belongs to the protein kinase superfamily. CMGC Ser/Thr protein kinase family. MAP kinase subfamily.</text>
</comment>
<keyword evidence="14" id="KW-1185">Reference proteome</keyword>
<dbReference type="InterPro" id="IPR003527">
    <property type="entry name" value="MAP_kinase_CS"/>
</dbReference>
<evidence type="ECO:0000256" key="11">
    <source>
        <dbReference type="RuleBase" id="RU368052"/>
    </source>
</evidence>
<dbReference type="EMBL" id="JAKMXF010000308">
    <property type="protein sequence ID" value="KAI6650980.1"/>
    <property type="molecule type" value="Genomic_DNA"/>
</dbReference>
<dbReference type="PROSITE" id="PS50011">
    <property type="entry name" value="PROTEIN_KINASE_DOM"/>
    <property type="match status" value="1"/>
</dbReference>
<evidence type="ECO:0000256" key="9">
    <source>
        <dbReference type="ARBA" id="ARBA00047592"/>
    </source>
</evidence>
<evidence type="ECO:0000256" key="1">
    <source>
        <dbReference type="ARBA" id="ARBA00001946"/>
    </source>
</evidence>
<comment type="catalytic activity">
    <reaction evidence="10">
        <text>L-seryl-[protein] + ATP = O-phospho-L-seryl-[protein] + ADP + H(+)</text>
        <dbReference type="Rhea" id="RHEA:17989"/>
        <dbReference type="Rhea" id="RHEA-COMP:9863"/>
        <dbReference type="Rhea" id="RHEA-COMP:11604"/>
        <dbReference type="ChEBI" id="CHEBI:15378"/>
        <dbReference type="ChEBI" id="CHEBI:29999"/>
        <dbReference type="ChEBI" id="CHEBI:30616"/>
        <dbReference type="ChEBI" id="CHEBI:83421"/>
        <dbReference type="ChEBI" id="CHEBI:456216"/>
        <dbReference type="EC" id="2.7.11.24"/>
    </reaction>
</comment>
<dbReference type="Proteomes" id="UP001165289">
    <property type="component" value="Unassembled WGS sequence"/>
</dbReference>
<evidence type="ECO:0000256" key="3">
    <source>
        <dbReference type="ARBA" id="ARBA00022527"/>
    </source>
</evidence>
<dbReference type="Gene3D" id="3.30.200.20">
    <property type="entry name" value="Phosphorylase Kinase, domain 1"/>
    <property type="match status" value="1"/>
</dbReference>
<dbReference type="GO" id="GO:0004707">
    <property type="term" value="F:MAP kinase activity"/>
    <property type="evidence" value="ECO:0007669"/>
    <property type="project" value="UniProtKB-UniRule"/>
</dbReference>
<evidence type="ECO:0000313" key="13">
    <source>
        <dbReference type="EMBL" id="KAI6650980.1"/>
    </source>
</evidence>
<dbReference type="InterPro" id="IPR000719">
    <property type="entry name" value="Prot_kinase_dom"/>
</dbReference>
<dbReference type="PRINTS" id="PR01772">
    <property type="entry name" value="JNKMAPKINASE"/>
</dbReference>
<evidence type="ECO:0000313" key="14">
    <source>
        <dbReference type="Proteomes" id="UP001165289"/>
    </source>
</evidence>
<proteinExistence type="inferred from homology"/>
<keyword evidence="8 11" id="KW-0067">ATP-binding</keyword>
<evidence type="ECO:0000259" key="12">
    <source>
        <dbReference type="PROSITE" id="PS50011"/>
    </source>
</evidence>
<dbReference type="GO" id="GO:0005737">
    <property type="term" value="C:cytoplasm"/>
    <property type="evidence" value="ECO:0007669"/>
    <property type="project" value="UniProtKB-SubCell"/>
</dbReference>
<accession>A0AAV7JRA7</accession>
<dbReference type="EC" id="2.7.11.24" evidence="11"/>
<dbReference type="GO" id="GO:0106310">
    <property type="term" value="F:protein serine kinase activity"/>
    <property type="evidence" value="ECO:0007669"/>
    <property type="project" value="UniProtKB-UniRule"/>
</dbReference>
<dbReference type="SMART" id="SM00220">
    <property type="entry name" value="S_TKc"/>
    <property type="match status" value="1"/>
</dbReference>
<keyword evidence="7 11" id="KW-0418">Kinase</keyword>
<evidence type="ECO:0000256" key="4">
    <source>
        <dbReference type="ARBA" id="ARBA00022553"/>
    </source>
</evidence>
<dbReference type="FunFam" id="3.30.200.20:FF:000028">
    <property type="entry name" value="Mitogen-activated protein kinase"/>
    <property type="match status" value="1"/>
</dbReference>
<comment type="catalytic activity">
    <reaction evidence="9">
        <text>L-threonyl-[protein] + ATP = O-phospho-L-threonyl-[protein] + ADP + H(+)</text>
        <dbReference type="Rhea" id="RHEA:46608"/>
        <dbReference type="Rhea" id="RHEA-COMP:11060"/>
        <dbReference type="Rhea" id="RHEA-COMP:11605"/>
        <dbReference type="ChEBI" id="CHEBI:15378"/>
        <dbReference type="ChEBI" id="CHEBI:30013"/>
        <dbReference type="ChEBI" id="CHEBI:30616"/>
        <dbReference type="ChEBI" id="CHEBI:61977"/>
        <dbReference type="ChEBI" id="CHEBI:456216"/>
        <dbReference type="EC" id="2.7.11.24"/>
    </reaction>
</comment>
<dbReference type="PROSITE" id="PS00108">
    <property type="entry name" value="PROTEIN_KINASE_ST"/>
    <property type="match status" value="1"/>
</dbReference>
<comment type="function">
    <text evidence="11">Responds to activation by environmental stress and pro-inflammatory cytokines by phosphorylating a number of transcription factors, and thus regulates transcriptional activity.</text>
</comment>
<evidence type="ECO:0000256" key="8">
    <source>
        <dbReference type="ARBA" id="ARBA00022840"/>
    </source>
</evidence>
<keyword evidence="4 11" id="KW-0597">Phosphoprotein</keyword>